<name>M0MIE4_9EURY</name>
<dbReference type="RefSeq" id="WP_006077361.1">
    <property type="nucleotide sequence ID" value="NZ_AOMD01000018.1"/>
</dbReference>
<dbReference type="OrthoDB" id="195604at2157"/>
<dbReference type="AlphaFoldDB" id="M0MIE4"/>
<sequence>MTRTFRVPIGDPQPTQLCLSDRKLHTATAWFDFDEPQYDPLPVLCGASAFPDRDEPVLIDGHTRAFLAHLAGANELWVHDVTDEDHPLELYADCVAWCERKGITSLADFAGRVVSHETHQRRWIDRCHRVASALAE</sequence>
<dbReference type="PATRIC" id="fig|1227455.4.peg.1541"/>
<keyword evidence="2" id="KW-1185">Reference proteome</keyword>
<dbReference type="EMBL" id="AOMD01000018">
    <property type="protein sequence ID" value="EMA45456.1"/>
    <property type="molecule type" value="Genomic_DNA"/>
</dbReference>
<organism evidence="1 2">
    <name type="scientific">Halococcus saccharolyticus DSM 5350</name>
    <dbReference type="NCBI Taxonomy" id="1227455"/>
    <lineage>
        <taxon>Archaea</taxon>
        <taxon>Methanobacteriati</taxon>
        <taxon>Methanobacteriota</taxon>
        <taxon>Stenosarchaea group</taxon>
        <taxon>Halobacteria</taxon>
        <taxon>Halobacteriales</taxon>
        <taxon>Halococcaceae</taxon>
        <taxon>Halococcus</taxon>
    </lineage>
</organism>
<dbReference type="STRING" id="1227455.C449_07535"/>
<comment type="caution">
    <text evidence="1">The sequence shown here is derived from an EMBL/GenBank/DDBJ whole genome shotgun (WGS) entry which is preliminary data.</text>
</comment>
<accession>M0MIE4</accession>
<reference evidence="1 2" key="1">
    <citation type="journal article" date="2014" name="PLoS Genet.">
        <title>Phylogenetically driven sequencing of extremely halophilic archaea reveals strategies for static and dynamic osmo-response.</title>
        <authorList>
            <person name="Becker E.A."/>
            <person name="Seitzer P.M."/>
            <person name="Tritt A."/>
            <person name="Larsen D."/>
            <person name="Krusor M."/>
            <person name="Yao A.I."/>
            <person name="Wu D."/>
            <person name="Madern D."/>
            <person name="Eisen J.A."/>
            <person name="Darling A.E."/>
            <person name="Facciotti M.T."/>
        </authorList>
    </citation>
    <scope>NUCLEOTIDE SEQUENCE [LARGE SCALE GENOMIC DNA]</scope>
    <source>
        <strain evidence="1 2">DSM 5350</strain>
    </source>
</reference>
<evidence type="ECO:0008006" key="3">
    <source>
        <dbReference type="Google" id="ProtNLM"/>
    </source>
</evidence>
<proteinExistence type="predicted"/>
<evidence type="ECO:0000313" key="1">
    <source>
        <dbReference type="EMBL" id="EMA45456.1"/>
    </source>
</evidence>
<dbReference type="InParanoid" id="M0MIE4"/>
<evidence type="ECO:0000313" key="2">
    <source>
        <dbReference type="Proteomes" id="UP000011669"/>
    </source>
</evidence>
<protein>
    <recommendedName>
        <fullName evidence="3">Histone acetyltransferase</fullName>
    </recommendedName>
</protein>
<dbReference type="Proteomes" id="UP000011669">
    <property type="component" value="Unassembled WGS sequence"/>
</dbReference>
<gene>
    <name evidence="1" type="ORF">C449_07535</name>
</gene>